<evidence type="ECO:0000313" key="3">
    <source>
        <dbReference type="Proteomes" id="UP000019486"/>
    </source>
</evidence>
<reference evidence="2 3" key="1">
    <citation type="submission" date="2013-08" db="EMBL/GenBank/DDBJ databases">
        <title>The genome sequence of Skermanella stibiiresistens.</title>
        <authorList>
            <person name="Zhu W."/>
            <person name="Wang G."/>
        </authorList>
    </citation>
    <scope>NUCLEOTIDE SEQUENCE [LARGE SCALE GENOMIC DNA]</scope>
    <source>
        <strain evidence="2 3">SB22</strain>
    </source>
</reference>
<dbReference type="OrthoDB" id="6534631at2"/>
<dbReference type="EMBL" id="AVFL01000004">
    <property type="protein sequence ID" value="EWY41498.1"/>
    <property type="molecule type" value="Genomic_DNA"/>
</dbReference>
<proteinExistence type="predicted"/>
<dbReference type="InterPro" id="IPR022118">
    <property type="entry name" value="Peptidase_C70_AvrRpt2"/>
</dbReference>
<dbReference type="RefSeq" id="WP_037449039.1">
    <property type="nucleotide sequence ID" value="NZ_AVFL01000004.1"/>
</dbReference>
<evidence type="ECO:0000313" key="2">
    <source>
        <dbReference type="EMBL" id="EWY41498.1"/>
    </source>
</evidence>
<protein>
    <submittedName>
        <fullName evidence="2">Uncharacterized protein</fullName>
    </submittedName>
</protein>
<dbReference type="Pfam" id="PF12385">
    <property type="entry name" value="Peptidase_C70"/>
    <property type="match status" value="1"/>
</dbReference>
<keyword evidence="3" id="KW-1185">Reference proteome</keyword>
<sequence>MSLFQLQKDVSRARKRIVKRPEPSRTKPSTAQASRTRAFATPVNYRVPGTVPIVRQNSQNVCWAASTTMLMSWLLNEGMTVEQAIGRVGPVWLGKVRNDQPLGGDEKDNFLNVAGMVAKGPANFSLEDWLAMLQAYGPLWVTTSELPAFPFSVHARILVGISGDGTARGTLFHFNDPGKAVEQSETFEAFMTKYERPVKKANEVKPPPLVPPLVVHWAPNAKATVQQQSIQQSMYRDGRAGAFAGAALAEAVAAVGGTLFAAYNSKSAGDIKYSFDKMDDLRCPKKATAQEKAITRAPATATVEEASTCFALKVGAGVRIYWEYNGVCLGPISMEITDPTDYLGGSAEITGSILLNEQPPVKPGAGGKPIIGVRIHFQYIFNCSGFNPEIRTFDVIVYADGTYTRSRTMI</sequence>
<name>W9HC87_9PROT</name>
<dbReference type="STRING" id="1385369.N825_27670"/>
<evidence type="ECO:0000256" key="1">
    <source>
        <dbReference type="SAM" id="MobiDB-lite"/>
    </source>
</evidence>
<accession>W9HC87</accession>
<feature type="compositionally biased region" description="Polar residues" evidence="1">
    <location>
        <begin position="26"/>
        <end position="35"/>
    </location>
</feature>
<feature type="region of interest" description="Disordered" evidence="1">
    <location>
        <begin position="14"/>
        <end position="35"/>
    </location>
</feature>
<comment type="caution">
    <text evidence="2">The sequence shown here is derived from an EMBL/GenBank/DDBJ whole genome shotgun (WGS) entry which is preliminary data.</text>
</comment>
<dbReference type="AlphaFoldDB" id="W9HC87"/>
<gene>
    <name evidence="2" type="ORF">N825_27670</name>
</gene>
<organism evidence="2 3">
    <name type="scientific">Skermanella stibiiresistens SB22</name>
    <dbReference type="NCBI Taxonomy" id="1385369"/>
    <lineage>
        <taxon>Bacteria</taxon>
        <taxon>Pseudomonadati</taxon>
        <taxon>Pseudomonadota</taxon>
        <taxon>Alphaproteobacteria</taxon>
        <taxon>Rhodospirillales</taxon>
        <taxon>Azospirillaceae</taxon>
        <taxon>Skermanella</taxon>
    </lineage>
</organism>
<dbReference type="Proteomes" id="UP000019486">
    <property type="component" value="Unassembled WGS sequence"/>
</dbReference>